<gene>
    <name evidence="1" type="ORF">MQE35_08675</name>
</gene>
<name>A0A9E7D3I6_9FLAO</name>
<dbReference type="KEGG" id="fbm:MQE35_08675"/>
<organism evidence="1 2">
    <name type="scientific">Abyssalbus ytuae</name>
    <dbReference type="NCBI Taxonomy" id="2926907"/>
    <lineage>
        <taxon>Bacteria</taxon>
        <taxon>Pseudomonadati</taxon>
        <taxon>Bacteroidota</taxon>
        <taxon>Flavobacteriia</taxon>
        <taxon>Flavobacteriales</taxon>
        <taxon>Flavobacteriaceae</taxon>
        <taxon>Abyssalbus</taxon>
    </lineage>
</organism>
<evidence type="ECO:0000313" key="1">
    <source>
        <dbReference type="EMBL" id="UOB19358.1"/>
    </source>
</evidence>
<reference evidence="1" key="1">
    <citation type="submission" date="2022-03" db="EMBL/GenBank/DDBJ databases">
        <title>Description of Abyssus ytuae gen. nov., sp. nov., a novel member of the family Flavobacteriaceae isolated from the sediment of Mariana Trench.</title>
        <authorList>
            <person name="Zhang J."/>
            <person name="Xu X."/>
        </authorList>
    </citation>
    <scope>NUCLEOTIDE SEQUENCE</scope>
    <source>
        <strain evidence="1">MT3330</strain>
    </source>
</reference>
<protein>
    <submittedName>
        <fullName evidence="1">Uncharacterized protein</fullName>
    </submittedName>
</protein>
<dbReference type="PROSITE" id="PS51257">
    <property type="entry name" value="PROKAR_LIPOPROTEIN"/>
    <property type="match status" value="1"/>
</dbReference>
<keyword evidence="2" id="KW-1185">Reference proteome</keyword>
<dbReference type="EMBL" id="CP094358">
    <property type="protein sequence ID" value="UOB19358.1"/>
    <property type="molecule type" value="Genomic_DNA"/>
</dbReference>
<dbReference type="RefSeq" id="WP_255845974.1">
    <property type="nucleotide sequence ID" value="NZ_CP094358.1"/>
</dbReference>
<proteinExistence type="predicted"/>
<sequence length="517" mass="59503">MKPSFLLILALFITSCVNTKFTNHDRGNYEYKKLTTPEKAIEVNVSAIPMPPKKKKESEKPKTFFDLRDSVPHKYLEVIGGKAKNTDEIIKAINTDLSIVQSPKKNNIIKDLHQNEITLRLLFSNIKKYYNYESLMHPNTRLEFLTTQINLENSNVYFYSIDKIENQFEEIDLGTLERNQSVSFNSKLTGNAGVSNSVEDSRSFSQISNPTYDYEDIQNAYDENGNLIGTIKNTNKYTKSNTSTKNNKKTSAQSLSASGEVAYANVESIKENLAIKYKKIKTGFSFTPNSFILSQRGSPLSDISENVVITATFKIKNEKLFLDTKRISAFSNLFKKDGSINKVDDITITEKRLQYSPCYISSEITLDIDYEGAIRAVKNDKKGRNSLEWDDNVIYYSFDKKNNQNQIIIPKSEFCHNLYKLKVTFKGDNKKYYLKRAGNPPEEILFYDDDDIRSFRLWFQKLIQSENISNLQSNKHNFVLYSTQDNQIPFSNSGITSAQYEKLKNIEQISFEIRKEN</sequence>
<dbReference type="AlphaFoldDB" id="A0A9E7D3I6"/>
<dbReference type="Proteomes" id="UP000831290">
    <property type="component" value="Chromosome"/>
</dbReference>
<accession>A0A9E7D3I6</accession>
<evidence type="ECO:0000313" key="2">
    <source>
        <dbReference type="Proteomes" id="UP000831290"/>
    </source>
</evidence>